<sequence>MWNPLRQPVFRALWLASAVSTIGTWMHDVGAAWLMTTLAPDSPFLVALMQAAASLPFFLLALPAGAIADVVDRRKLLLWTQTWMLVVATVLGLLTLANIINPWILLALTFALSIGSSINMPVWQAITPELVAPDDLPQAITLSGIVINLSRSIGPALAGIIIAAVGTGAVFLLNAASFIGVILVIYRWQRIPHRSALPAERFLGAMQAGIRYVRYAPPLQAVLIRTSAYIFFASALFALLPLLGRQELQLDALGYGIILGFWGIGGLSGAFILPKLRQRLSIDQLVALSSLLMGVMMLVLAYLRNVPLVCALMMLVGIASLSVMVSLSVAAQTAVPTWVRARALAVQLLVFQGSLTLGSLLWGTVAQNTSISIALDSASVGLMIAAILTARYRLRCAEKLDLRSSLHWDQPAIAFEPCPNDGPVLITLEYRIDPVNADEFTKAMKTLRTIRLRDGAIYWGLYQDLSDPGRFVETAVVESWAEHKRQFERVTHTDKIIEERVRAFHIGDEPPKLSQMIYANYTDGKGFQQPC</sequence>
<feature type="transmembrane region" description="Helical" evidence="7">
    <location>
        <begin position="83"/>
        <end position="114"/>
    </location>
</feature>
<dbReference type="CDD" id="cd06173">
    <property type="entry name" value="MFS_MefA_like"/>
    <property type="match status" value="1"/>
</dbReference>
<feature type="transmembrane region" description="Helical" evidence="7">
    <location>
        <begin position="222"/>
        <end position="240"/>
    </location>
</feature>
<comment type="caution">
    <text evidence="9">The sequence shown here is derived from an EMBL/GenBank/DDBJ whole genome shotgun (WGS) entry which is preliminary data.</text>
</comment>
<dbReference type="OrthoDB" id="9809918at2"/>
<dbReference type="Pfam" id="PF05977">
    <property type="entry name" value="MFS_3"/>
    <property type="match status" value="1"/>
</dbReference>
<dbReference type="InterPro" id="IPR036259">
    <property type="entry name" value="MFS_trans_sf"/>
</dbReference>
<dbReference type="GO" id="GO:0005886">
    <property type="term" value="C:plasma membrane"/>
    <property type="evidence" value="ECO:0007669"/>
    <property type="project" value="UniProtKB-SubCell"/>
</dbReference>
<evidence type="ECO:0000313" key="10">
    <source>
        <dbReference type="Proteomes" id="UP000268857"/>
    </source>
</evidence>
<dbReference type="InterPro" id="IPR010290">
    <property type="entry name" value="TM_effector"/>
</dbReference>
<name>A0A433NPS6_CHLFR</name>
<comment type="subcellular location">
    <subcellularLocation>
        <location evidence="1">Cell membrane</location>
        <topology evidence="1">Multi-pass membrane protein</topology>
    </subcellularLocation>
</comment>
<keyword evidence="4 7" id="KW-0812">Transmembrane</keyword>
<dbReference type="Gene3D" id="1.20.1250.20">
    <property type="entry name" value="MFS general substrate transporter like domains"/>
    <property type="match status" value="1"/>
</dbReference>
<dbReference type="STRING" id="211165.GCA_000317285_05999"/>
<keyword evidence="5 7" id="KW-1133">Transmembrane helix</keyword>
<feature type="domain" description="Major facilitator superfamily (MFS) profile" evidence="8">
    <location>
        <begin position="9"/>
        <end position="393"/>
    </location>
</feature>
<organism evidence="9 10">
    <name type="scientific">Chlorogloeopsis fritschii PCC 6912</name>
    <dbReference type="NCBI Taxonomy" id="211165"/>
    <lineage>
        <taxon>Bacteria</taxon>
        <taxon>Bacillati</taxon>
        <taxon>Cyanobacteriota</taxon>
        <taxon>Cyanophyceae</taxon>
        <taxon>Nostocales</taxon>
        <taxon>Chlorogloeopsidaceae</taxon>
        <taxon>Chlorogloeopsis</taxon>
    </lineage>
</organism>
<evidence type="ECO:0000256" key="7">
    <source>
        <dbReference type="SAM" id="Phobius"/>
    </source>
</evidence>
<accession>A0A433NPS6</accession>
<dbReference type="EMBL" id="RSCJ01000002">
    <property type="protein sequence ID" value="RUR85825.1"/>
    <property type="molecule type" value="Genomic_DNA"/>
</dbReference>
<evidence type="ECO:0000256" key="1">
    <source>
        <dbReference type="ARBA" id="ARBA00004651"/>
    </source>
</evidence>
<keyword evidence="6 7" id="KW-0472">Membrane</keyword>
<evidence type="ECO:0000256" key="2">
    <source>
        <dbReference type="ARBA" id="ARBA00022448"/>
    </source>
</evidence>
<reference evidence="9 10" key="1">
    <citation type="journal article" date="2019" name="Genome Biol. Evol.">
        <title>Day and night: Metabolic profiles and evolutionary relationships of six axenic non-marine cyanobacteria.</title>
        <authorList>
            <person name="Will S.E."/>
            <person name="Henke P."/>
            <person name="Boedeker C."/>
            <person name="Huang S."/>
            <person name="Brinkmann H."/>
            <person name="Rohde M."/>
            <person name="Jarek M."/>
            <person name="Friedl T."/>
            <person name="Seufert S."/>
            <person name="Schumacher M."/>
            <person name="Overmann J."/>
            <person name="Neumann-Schaal M."/>
            <person name="Petersen J."/>
        </authorList>
    </citation>
    <scope>NUCLEOTIDE SEQUENCE [LARGE SCALE GENOMIC DNA]</scope>
    <source>
        <strain evidence="9 10">PCC 6912</strain>
    </source>
</reference>
<evidence type="ECO:0000256" key="6">
    <source>
        <dbReference type="ARBA" id="ARBA00023136"/>
    </source>
</evidence>
<feature type="transmembrane region" description="Helical" evidence="7">
    <location>
        <begin position="47"/>
        <end position="71"/>
    </location>
</feature>
<evidence type="ECO:0000259" key="8">
    <source>
        <dbReference type="PROSITE" id="PS50850"/>
    </source>
</evidence>
<feature type="transmembrane region" description="Helical" evidence="7">
    <location>
        <begin position="252"/>
        <end position="273"/>
    </location>
</feature>
<keyword evidence="10" id="KW-1185">Reference proteome</keyword>
<protein>
    <submittedName>
        <fullName evidence="9">MFS transporter</fullName>
    </submittedName>
</protein>
<feature type="transmembrane region" description="Helical" evidence="7">
    <location>
        <begin position="12"/>
        <end position="35"/>
    </location>
</feature>
<feature type="transmembrane region" description="Helical" evidence="7">
    <location>
        <begin position="156"/>
        <end position="186"/>
    </location>
</feature>
<keyword evidence="3" id="KW-1003">Cell membrane</keyword>
<feature type="transmembrane region" description="Helical" evidence="7">
    <location>
        <begin position="371"/>
        <end position="390"/>
    </location>
</feature>
<dbReference type="PROSITE" id="PS50850">
    <property type="entry name" value="MFS"/>
    <property type="match status" value="1"/>
</dbReference>
<evidence type="ECO:0000256" key="3">
    <source>
        <dbReference type="ARBA" id="ARBA00022475"/>
    </source>
</evidence>
<proteinExistence type="predicted"/>
<dbReference type="PANTHER" id="PTHR23513">
    <property type="entry name" value="INTEGRAL MEMBRANE EFFLUX PROTEIN-RELATED"/>
    <property type="match status" value="1"/>
</dbReference>
<evidence type="ECO:0000256" key="4">
    <source>
        <dbReference type="ARBA" id="ARBA00022692"/>
    </source>
</evidence>
<feature type="transmembrane region" description="Helical" evidence="7">
    <location>
        <begin position="343"/>
        <end position="365"/>
    </location>
</feature>
<dbReference type="GO" id="GO:0022857">
    <property type="term" value="F:transmembrane transporter activity"/>
    <property type="evidence" value="ECO:0007669"/>
    <property type="project" value="InterPro"/>
</dbReference>
<dbReference type="AlphaFoldDB" id="A0A433NPS6"/>
<dbReference type="SUPFAM" id="SSF103473">
    <property type="entry name" value="MFS general substrate transporter"/>
    <property type="match status" value="1"/>
</dbReference>
<gene>
    <name evidence="9" type="ORF">PCC6912_06500</name>
</gene>
<evidence type="ECO:0000256" key="5">
    <source>
        <dbReference type="ARBA" id="ARBA00022989"/>
    </source>
</evidence>
<dbReference type="InterPro" id="IPR020846">
    <property type="entry name" value="MFS_dom"/>
</dbReference>
<dbReference type="PANTHER" id="PTHR23513:SF11">
    <property type="entry name" value="STAPHYLOFERRIN A TRANSPORTER"/>
    <property type="match status" value="1"/>
</dbReference>
<keyword evidence="2" id="KW-0813">Transport</keyword>
<dbReference type="Proteomes" id="UP000268857">
    <property type="component" value="Unassembled WGS sequence"/>
</dbReference>
<evidence type="ECO:0000313" key="9">
    <source>
        <dbReference type="EMBL" id="RUR85825.1"/>
    </source>
</evidence>
<feature type="transmembrane region" description="Helical" evidence="7">
    <location>
        <begin position="285"/>
        <end position="303"/>
    </location>
</feature>
<feature type="transmembrane region" description="Helical" evidence="7">
    <location>
        <begin position="309"/>
        <end position="331"/>
    </location>
</feature>